<evidence type="ECO:0000313" key="2">
    <source>
        <dbReference type="Proteomes" id="UP001295423"/>
    </source>
</evidence>
<evidence type="ECO:0000313" key="1">
    <source>
        <dbReference type="EMBL" id="CAJ1942418.1"/>
    </source>
</evidence>
<organism evidence="1 2">
    <name type="scientific">Cylindrotheca closterium</name>
    <dbReference type="NCBI Taxonomy" id="2856"/>
    <lineage>
        <taxon>Eukaryota</taxon>
        <taxon>Sar</taxon>
        <taxon>Stramenopiles</taxon>
        <taxon>Ochrophyta</taxon>
        <taxon>Bacillariophyta</taxon>
        <taxon>Bacillariophyceae</taxon>
        <taxon>Bacillariophycidae</taxon>
        <taxon>Bacillariales</taxon>
        <taxon>Bacillariaceae</taxon>
        <taxon>Cylindrotheca</taxon>
    </lineage>
</organism>
<reference evidence="1" key="1">
    <citation type="submission" date="2023-08" db="EMBL/GenBank/DDBJ databases">
        <authorList>
            <person name="Audoor S."/>
            <person name="Bilcke G."/>
        </authorList>
    </citation>
    <scope>NUCLEOTIDE SEQUENCE</scope>
</reference>
<gene>
    <name evidence="1" type="ORF">CYCCA115_LOCUS7937</name>
</gene>
<protein>
    <submittedName>
        <fullName evidence="1">Uncharacterized protein</fullName>
    </submittedName>
</protein>
<sequence length="245" mass="27370">MATAAPLVPSSPASIAFVLGSPSRDFVSREDVREQKIRKLQTNLVRYSRLNDKKMVLRSLEEATFLTSLELDVADQSEYSSFDLETEIITHTTLDVNGLQFLQQGESGKDTRNGLAMLKMFCDRMCDDNSVNVHHRAVYKTLIPKMAPSTASADPYFRLNSLLGSSDLLVMPITQNQIIPIELNLFASGGSVHMRMTEKFRFGLFRKVDVKHNTPWITVEATSTERANFGTGESTRFLNLSVADA</sequence>
<comment type="caution">
    <text evidence="1">The sequence shown here is derived from an EMBL/GenBank/DDBJ whole genome shotgun (WGS) entry which is preliminary data.</text>
</comment>
<dbReference type="AlphaFoldDB" id="A0AAD2CQ59"/>
<proteinExistence type="predicted"/>
<name>A0AAD2CQ59_9STRA</name>
<keyword evidence="2" id="KW-1185">Reference proteome</keyword>
<dbReference type="Proteomes" id="UP001295423">
    <property type="component" value="Unassembled WGS sequence"/>
</dbReference>
<dbReference type="EMBL" id="CAKOGP040001112">
    <property type="protein sequence ID" value="CAJ1942418.1"/>
    <property type="molecule type" value="Genomic_DNA"/>
</dbReference>
<accession>A0AAD2CQ59</accession>